<organism evidence="1 2">
    <name type="scientific">Dentiscutata heterogama</name>
    <dbReference type="NCBI Taxonomy" id="1316150"/>
    <lineage>
        <taxon>Eukaryota</taxon>
        <taxon>Fungi</taxon>
        <taxon>Fungi incertae sedis</taxon>
        <taxon>Mucoromycota</taxon>
        <taxon>Glomeromycotina</taxon>
        <taxon>Glomeromycetes</taxon>
        <taxon>Diversisporales</taxon>
        <taxon>Gigasporaceae</taxon>
        <taxon>Dentiscutata</taxon>
    </lineage>
</organism>
<keyword evidence="2" id="KW-1185">Reference proteome</keyword>
<name>A0ACA9R3G4_9GLOM</name>
<proteinExistence type="predicted"/>
<comment type="caution">
    <text evidence="1">The sequence shown here is derived from an EMBL/GenBank/DDBJ whole genome shotgun (WGS) entry which is preliminary data.</text>
</comment>
<gene>
    <name evidence="1" type="ORF">DHETER_LOCUS16087</name>
</gene>
<dbReference type="Proteomes" id="UP000789702">
    <property type="component" value="Unassembled WGS sequence"/>
</dbReference>
<evidence type="ECO:0000313" key="2">
    <source>
        <dbReference type="Proteomes" id="UP000789702"/>
    </source>
</evidence>
<accession>A0ACA9R3G4</accession>
<sequence length="76" mass="8418">LKDELLPAIPSKEESSLKPSQTQLQSQPQNILDTQLVSIDVSETNDSNISIEKDDLTSQEQSAPVKTQEIVQIENI</sequence>
<dbReference type="EMBL" id="CAJVPU010059495">
    <property type="protein sequence ID" value="CAG8775440.1"/>
    <property type="molecule type" value="Genomic_DNA"/>
</dbReference>
<feature type="non-terminal residue" evidence="1">
    <location>
        <position position="1"/>
    </location>
</feature>
<protein>
    <submittedName>
        <fullName evidence="1">16493_t:CDS:1</fullName>
    </submittedName>
</protein>
<reference evidence="1" key="1">
    <citation type="submission" date="2021-06" db="EMBL/GenBank/DDBJ databases">
        <authorList>
            <person name="Kallberg Y."/>
            <person name="Tangrot J."/>
            <person name="Rosling A."/>
        </authorList>
    </citation>
    <scope>NUCLEOTIDE SEQUENCE</scope>
    <source>
        <strain evidence="1">IL203A</strain>
    </source>
</reference>
<evidence type="ECO:0000313" key="1">
    <source>
        <dbReference type="EMBL" id="CAG8775440.1"/>
    </source>
</evidence>